<organism evidence="2 3">
    <name type="scientific">Bemisia tabaci</name>
    <name type="common">Sweetpotato whitefly</name>
    <name type="synonym">Aleurodes tabaci</name>
    <dbReference type="NCBI Taxonomy" id="7038"/>
    <lineage>
        <taxon>Eukaryota</taxon>
        <taxon>Metazoa</taxon>
        <taxon>Ecdysozoa</taxon>
        <taxon>Arthropoda</taxon>
        <taxon>Hexapoda</taxon>
        <taxon>Insecta</taxon>
        <taxon>Pterygota</taxon>
        <taxon>Neoptera</taxon>
        <taxon>Paraneoptera</taxon>
        <taxon>Hemiptera</taxon>
        <taxon>Sternorrhyncha</taxon>
        <taxon>Aleyrodoidea</taxon>
        <taxon>Aleyrodidae</taxon>
        <taxon>Aleyrodinae</taxon>
        <taxon>Bemisia</taxon>
    </lineage>
</organism>
<dbReference type="AlphaFoldDB" id="A0A9P0C991"/>
<reference evidence="2" key="1">
    <citation type="submission" date="2021-12" db="EMBL/GenBank/DDBJ databases">
        <authorList>
            <person name="King R."/>
        </authorList>
    </citation>
    <scope>NUCLEOTIDE SEQUENCE</scope>
</reference>
<evidence type="ECO:0000313" key="3">
    <source>
        <dbReference type="Proteomes" id="UP001152759"/>
    </source>
</evidence>
<accession>A0A9P0C991</accession>
<feature type="transmembrane region" description="Helical" evidence="1">
    <location>
        <begin position="6"/>
        <end position="26"/>
    </location>
</feature>
<dbReference type="EMBL" id="OU963864">
    <property type="protein sequence ID" value="CAH0768546.1"/>
    <property type="molecule type" value="Genomic_DNA"/>
</dbReference>
<dbReference type="Proteomes" id="UP001152759">
    <property type="component" value="Chromosome 3"/>
</dbReference>
<gene>
    <name evidence="2" type="ORF">BEMITA_LOCUS5655</name>
</gene>
<protein>
    <submittedName>
        <fullName evidence="2">Uncharacterized protein</fullName>
    </submittedName>
</protein>
<keyword evidence="1" id="KW-0472">Membrane</keyword>
<keyword evidence="1" id="KW-0812">Transmembrane</keyword>
<sequence>MWTLFGGYKLVSLLVPTAISLIFLAFHPAAFEVQKPRHKAPDVIIYSGTNFTGNIKCNVFFPGCTPVCKQLIGNVKSLQSTKGTCMKFYTTADCSGAPVSYRSAFKMFESDGRGIDNLTDTPAIEWKAIGDCKQETGVPDGSVALFPKKLYQGKPCNVAVTSKCNNVCTGGGGATIQKSQSFIANVECCSLYASKNCSGDVLHYIRKGQKGYGWEDYDTAKYFKRFYRISSIGPGCL</sequence>
<proteinExistence type="predicted"/>
<keyword evidence="1" id="KW-1133">Transmembrane helix</keyword>
<name>A0A9P0C991_BEMTA</name>
<evidence type="ECO:0000256" key="1">
    <source>
        <dbReference type="SAM" id="Phobius"/>
    </source>
</evidence>
<evidence type="ECO:0000313" key="2">
    <source>
        <dbReference type="EMBL" id="CAH0768546.1"/>
    </source>
</evidence>
<keyword evidence="3" id="KW-1185">Reference proteome</keyword>